<dbReference type="EMBL" id="LXQA010678920">
    <property type="protein sequence ID" value="MCI65606.1"/>
    <property type="molecule type" value="Genomic_DNA"/>
</dbReference>
<feature type="non-terminal residue" evidence="1">
    <location>
        <position position="32"/>
    </location>
</feature>
<dbReference type="Proteomes" id="UP000265520">
    <property type="component" value="Unassembled WGS sequence"/>
</dbReference>
<proteinExistence type="predicted"/>
<evidence type="ECO:0000313" key="2">
    <source>
        <dbReference type="Proteomes" id="UP000265520"/>
    </source>
</evidence>
<accession>A0A392TZQ8</accession>
<sequence length="32" mass="3494">MTQGCSLGERSLAGRAVRAVTRRFLAPASKFR</sequence>
<keyword evidence="2" id="KW-1185">Reference proteome</keyword>
<name>A0A392TZQ8_9FABA</name>
<protein>
    <submittedName>
        <fullName evidence="1">Uncharacterized protein</fullName>
    </submittedName>
</protein>
<evidence type="ECO:0000313" key="1">
    <source>
        <dbReference type="EMBL" id="MCI65606.1"/>
    </source>
</evidence>
<organism evidence="1 2">
    <name type="scientific">Trifolium medium</name>
    <dbReference type="NCBI Taxonomy" id="97028"/>
    <lineage>
        <taxon>Eukaryota</taxon>
        <taxon>Viridiplantae</taxon>
        <taxon>Streptophyta</taxon>
        <taxon>Embryophyta</taxon>
        <taxon>Tracheophyta</taxon>
        <taxon>Spermatophyta</taxon>
        <taxon>Magnoliopsida</taxon>
        <taxon>eudicotyledons</taxon>
        <taxon>Gunneridae</taxon>
        <taxon>Pentapetalae</taxon>
        <taxon>rosids</taxon>
        <taxon>fabids</taxon>
        <taxon>Fabales</taxon>
        <taxon>Fabaceae</taxon>
        <taxon>Papilionoideae</taxon>
        <taxon>50 kb inversion clade</taxon>
        <taxon>NPAAA clade</taxon>
        <taxon>Hologalegina</taxon>
        <taxon>IRL clade</taxon>
        <taxon>Trifolieae</taxon>
        <taxon>Trifolium</taxon>
    </lineage>
</organism>
<dbReference type="AlphaFoldDB" id="A0A392TZQ8"/>
<comment type="caution">
    <text evidence="1">The sequence shown here is derived from an EMBL/GenBank/DDBJ whole genome shotgun (WGS) entry which is preliminary data.</text>
</comment>
<reference evidence="1 2" key="1">
    <citation type="journal article" date="2018" name="Front. Plant Sci.">
        <title>Red Clover (Trifolium pratense) and Zigzag Clover (T. medium) - A Picture of Genomic Similarities and Differences.</title>
        <authorList>
            <person name="Dluhosova J."/>
            <person name="Istvanek J."/>
            <person name="Nedelnik J."/>
            <person name="Repkova J."/>
        </authorList>
    </citation>
    <scope>NUCLEOTIDE SEQUENCE [LARGE SCALE GENOMIC DNA]</scope>
    <source>
        <strain evidence="2">cv. 10/8</strain>
        <tissue evidence="1">Leaf</tissue>
    </source>
</reference>